<dbReference type="RefSeq" id="WP_310110511.1">
    <property type="nucleotide sequence ID" value="NZ_CP168531.1"/>
</dbReference>
<comment type="caution">
    <text evidence="1">The sequence shown here is derived from an EMBL/GenBank/DDBJ whole genome shotgun (WGS) entry which is preliminary data.</text>
</comment>
<accession>A0ABV3WJ38</accession>
<evidence type="ECO:0000313" key="2">
    <source>
        <dbReference type="Proteomes" id="UP001558535"/>
    </source>
</evidence>
<reference evidence="1 2" key="1">
    <citation type="submission" date="2024-07" db="EMBL/GenBank/DDBJ databases">
        <title>A survey of Mimosa microsymbionts across Brazilian biomes reveals a high diversity of Paraburkholderia nodulating endemic species, but also that Cupriavidus is common as a symbiont of widespread species.</title>
        <authorList>
            <person name="Rouws L."/>
            <person name="Barauna A."/>
            <person name="Beukes C."/>
            <person name="Rouws J.R.C."/>
            <person name="De Faria S.M."/>
            <person name="Gross E."/>
            <person name="Bueno Dos Reis Junior F."/>
            <person name="Simon M.F."/>
            <person name="Maluk M."/>
            <person name="Odee D.W."/>
            <person name="Kenicer G."/>
            <person name="Young J.P.W."/>
            <person name="Reis V.M."/>
            <person name="Zilli J."/>
            <person name="James E.K."/>
        </authorList>
    </citation>
    <scope>NUCLEOTIDE SEQUENCE [LARGE SCALE GENOMIC DNA]</scope>
    <source>
        <strain evidence="1 2">BR14375</strain>
    </source>
</reference>
<organism evidence="1 2">
    <name type="scientific">Paraburkholderia phenoliruptrix</name>
    <dbReference type="NCBI Taxonomy" id="252970"/>
    <lineage>
        <taxon>Bacteria</taxon>
        <taxon>Pseudomonadati</taxon>
        <taxon>Pseudomonadota</taxon>
        <taxon>Betaproteobacteria</taxon>
        <taxon>Burkholderiales</taxon>
        <taxon>Burkholderiaceae</taxon>
        <taxon>Paraburkholderia</taxon>
    </lineage>
</organism>
<evidence type="ECO:0000313" key="1">
    <source>
        <dbReference type="EMBL" id="MEX3752828.1"/>
    </source>
</evidence>
<gene>
    <name evidence="1" type="ORF">AB3X84_22805</name>
</gene>
<dbReference type="Proteomes" id="UP001558535">
    <property type="component" value="Unassembled WGS sequence"/>
</dbReference>
<sequence length="90" mass="9935">MTKIKAFRIFEQPKSPLGVKSGVKKSARVLAKCFTKAPECALDGCFKCLVAVIKFRRKPGKNAGLRANDVCDMRNTGDARGEKVYSLNQQ</sequence>
<keyword evidence="2" id="KW-1185">Reference proteome</keyword>
<dbReference type="EMBL" id="JBFPKE010000009">
    <property type="protein sequence ID" value="MEX3752828.1"/>
    <property type="molecule type" value="Genomic_DNA"/>
</dbReference>
<protein>
    <submittedName>
        <fullName evidence="1">Uncharacterized protein</fullName>
    </submittedName>
</protein>
<proteinExistence type="predicted"/>
<name>A0ABV3WJ38_9BURK</name>